<organism evidence="2 3">
    <name type="scientific">Flavobacterium collinsii</name>
    <dbReference type="NCBI Taxonomy" id="1114861"/>
    <lineage>
        <taxon>Bacteria</taxon>
        <taxon>Pseudomonadati</taxon>
        <taxon>Bacteroidota</taxon>
        <taxon>Flavobacteriia</taxon>
        <taxon>Flavobacteriales</taxon>
        <taxon>Flavobacteriaceae</taxon>
        <taxon>Flavobacterium</taxon>
    </lineage>
</organism>
<protein>
    <submittedName>
        <fullName evidence="2">Uncharacterized protein</fullName>
    </submittedName>
</protein>
<evidence type="ECO:0000256" key="1">
    <source>
        <dbReference type="SAM" id="Phobius"/>
    </source>
</evidence>
<comment type="caution">
    <text evidence="2">The sequence shown here is derived from an EMBL/GenBank/DDBJ whole genome shotgun (WGS) entry which is preliminary data.</text>
</comment>
<sequence length="50" mass="5808">MITIVLRLLDIEDLVEKDSPFFLPINSLLNPPAFVIFFFSIFPFTLYATQ</sequence>
<reference evidence="2 3" key="1">
    <citation type="submission" date="2020-02" db="EMBL/GenBank/DDBJ databases">
        <authorList>
            <person name="Criscuolo A."/>
        </authorList>
    </citation>
    <scope>NUCLEOTIDE SEQUENCE [LARGE SCALE GENOMIC DNA]</scope>
    <source>
        <strain evidence="2">CECT7796</strain>
    </source>
</reference>
<gene>
    <name evidence="2" type="ORF">FLACOL7796_04750</name>
</gene>
<feature type="transmembrane region" description="Helical" evidence="1">
    <location>
        <begin position="28"/>
        <end position="48"/>
    </location>
</feature>
<dbReference type="EMBL" id="CADCST010000200">
    <property type="protein sequence ID" value="CAA9203473.1"/>
    <property type="molecule type" value="Genomic_DNA"/>
</dbReference>
<keyword evidence="3" id="KW-1185">Reference proteome</keyword>
<keyword evidence="1" id="KW-0812">Transmembrane</keyword>
<accession>A0ABN7ERD0</accession>
<dbReference type="Proteomes" id="UP000474567">
    <property type="component" value="Unassembled WGS sequence"/>
</dbReference>
<proteinExistence type="predicted"/>
<name>A0ABN7ERD0_9FLAO</name>
<evidence type="ECO:0000313" key="2">
    <source>
        <dbReference type="EMBL" id="CAA9203473.1"/>
    </source>
</evidence>
<evidence type="ECO:0000313" key="3">
    <source>
        <dbReference type="Proteomes" id="UP000474567"/>
    </source>
</evidence>
<keyword evidence="1" id="KW-0472">Membrane</keyword>
<keyword evidence="1" id="KW-1133">Transmembrane helix</keyword>